<reference evidence="2" key="2">
    <citation type="submission" date="2024-06" db="EMBL/GenBank/DDBJ databases">
        <authorList>
            <person name="Petrova K.O."/>
            <person name="Toshchakov S.V."/>
            <person name="Boltjanskaja Y.V."/>
            <person name="Kevbrin V."/>
        </authorList>
    </citation>
    <scope>NUCLEOTIDE SEQUENCE</scope>
    <source>
        <strain evidence="2">Z-910T</strain>
    </source>
</reference>
<accession>A0AAU7VR12</accession>
<dbReference type="InterPro" id="IPR001633">
    <property type="entry name" value="EAL_dom"/>
</dbReference>
<dbReference type="PANTHER" id="PTHR33121">
    <property type="entry name" value="CYCLIC DI-GMP PHOSPHODIESTERASE PDEF"/>
    <property type="match status" value="1"/>
</dbReference>
<evidence type="ECO:0000313" key="2">
    <source>
        <dbReference type="EMBL" id="XBX76353.1"/>
    </source>
</evidence>
<sequence>MEVEVTESIMVESFEIIYSTLSQLREKGIKVAIDDFGIGYSSLSYLTKLPIDTIKIDKSFVDGIESDSKKKLMVSTIMEMAKIMSLEIVVEGVESKEQYEYFADVNNTKIQGYYIAKPMAEQQAINKIKKILMKK</sequence>
<dbReference type="SUPFAM" id="SSF141868">
    <property type="entry name" value="EAL domain-like"/>
    <property type="match status" value="1"/>
</dbReference>
<organism evidence="2">
    <name type="scientific">Proteinivorax tanatarense</name>
    <dbReference type="NCBI Taxonomy" id="1260629"/>
    <lineage>
        <taxon>Bacteria</taxon>
        <taxon>Bacillati</taxon>
        <taxon>Bacillota</taxon>
        <taxon>Clostridia</taxon>
        <taxon>Eubacteriales</taxon>
        <taxon>Proteinivoracaceae</taxon>
        <taxon>Proteinivorax</taxon>
    </lineage>
</organism>
<proteinExistence type="predicted"/>
<dbReference type="Gene3D" id="3.20.20.450">
    <property type="entry name" value="EAL domain"/>
    <property type="match status" value="1"/>
</dbReference>
<name>A0AAU7VR12_9FIRM</name>
<dbReference type="InterPro" id="IPR050706">
    <property type="entry name" value="Cyclic-di-GMP_PDE-like"/>
</dbReference>
<protein>
    <submittedName>
        <fullName evidence="2">EAL domain-containing protein</fullName>
    </submittedName>
</protein>
<gene>
    <name evidence="2" type="ORF">PRVXT_000382</name>
</gene>
<feature type="domain" description="EAL" evidence="1">
    <location>
        <begin position="1"/>
        <end position="132"/>
    </location>
</feature>
<dbReference type="AlphaFoldDB" id="A0AAU7VR12"/>
<dbReference type="GO" id="GO:0071111">
    <property type="term" value="F:cyclic-guanylate-specific phosphodiesterase activity"/>
    <property type="evidence" value="ECO:0007669"/>
    <property type="project" value="InterPro"/>
</dbReference>
<dbReference type="InterPro" id="IPR035919">
    <property type="entry name" value="EAL_sf"/>
</dbReference>
<dbReference type="RefSeq" id="WP_350345088.1">
    <property type="nucleotide sequence ID" value="NZ_CP158367.1"/>
</dbReference>
<evidence type="ECO:0000259" key="1">
    <source>
        <dbReference type="PROSITE" id="PS50883"/>
    </source>
</evidence>
<dbReference type="PROSITE" id="PS50883">
    <property type="entry name" value="EAL"/>
    <property type="match status" value="1"/>
</dbReference>
<dbReference type="Pfam" id="PF00563">
    <property type="entry name" value="EAL"/>
    <property type="match status" value="1"/>
</dbReference>
<dbReference type="SMART" id="SM00052">
    <property type="entry name" value="EAL"/>
    <property type="match status" value="1"/>
</dbReference>
<reference evidence="2" key="1">
    <citation type="journal article" date="2013" name="Extremophiles">
        <title>Proteinivorax tanatarense gen. nov., sp. nov., an anaerobic, haloalkaliphilic, proteolytic bacterium isolated from a decaying algal bloom, and proposal of Proteinivoraceae fam. nov.</title>
        <authorList>
            <person name="Kevbrin V."/>
            <person name="Boltyanskaya Y."/>
            <person name="Zhilina T."/>
            <person name="Kolganova T."/>
            <person name="Lavrentjeva E."/>
            <person name="Kuznetsov B."/>
        </authorList>
    </citation>
    <scope>NUCLEOTIDE SEQUENCE</scope>
    <source>
        <strain evidence="2">Z-910T</strain>
    </source>
</reference>
<dbReference type="EMBL" id="CP158367">
    <property type="protein sequence ID" value="XBX76353.1"/>
    <property type="molecule type" value="Genomic_DNA"/>
</dbReference>
<dbReference type="CDD" id="cd01948">
    <property type="entry name" value="EAL"/>
    <property type="match status" value="1"/>
</dbReference>
<dbReference type="PANTHER" id="PTHR33121:SF79">
    <property type="entry name" value="CYCLIC DI-GMP PHOSPHODIESTERASE PDED-RELATED"/>
    <property type="match status" value="1"/>
</dbReference>